<dbReference type="EMBL" id="ACCG02000002">
    <property type="protein sequence ID" value="EFE90150.1"/>
    <property type="molecule type" value="Genomic_DNA"/>
</dbReference>
<protein>
    <submittedName>
        <fullName evidence="1">Uncharacterized protein</fullName>
    </submittedName>
</protein>
<dbReference type="Proteomes" id="UP000003191">
    <property type="component" value="Unassembled WGS sequence"/>
</dbReference>
<evidence type="ECO:0000313" key="1">
    <source>
        <dbReference type="EMBL" id="EFE90150.1"/>
    </source>
</evidence>
<evidence type="ECO:0000313" key="2">
    <source>
        <dbReference type="Proteomes" id="UP000003191"/>
    </source>
</evidence>
<organism evidence="1 2">
    <name type="scientific">Bifidobacterium breve DSM 20213 = JCM 1192</name>
    <dbReference type="NCBI Taxonomy" id="518634"/>
    <lineage>
        <taxon>Bacteria</taxon>
        <taxon>Bacillati</taxon>
        <taxon>Actinomycetota</taxon>
        <taxon>Actinomycetes</taxon>
        <taxon>Bifidobacteriales</taxon>
        <taxon>Bifidobacteriaceae</taxon>
        <taxon>Bifidobacterium</taxon>
    </lineage>
</organism>
<accession>D4BLG1</accession>
<reference evidence="1 2" key="1">
    <citation type="submission" date="2010-02" db="EMBL/GenBank/DDBJ databases">
        <authorList>
            <person name="Weinstock G."/>
            <person name="Sodergren E."/>
            <person name="Clifton S."/>
            <person name="Fulton L."/>
            <person name="Fulton B."/>
            <person name="Courtney L."/>
            <person name="Fronick C."/>
            <person name="Harrison M."/>
            <person name="Strong C."/>
            <person name="Farmer C."/>
            <person name="Delahaunty K."/>
            <person name="Markovic C."/>
            <person name="Hall O."/>
            <person name="Minx P."/>
            <person name="Tomlinson C."/>
            <person name="Mitreva M."/>
            <person name="Nelson J."/>
            <person name="Hou S."/>
            <person name="Wollam A."/>
            <person name="Pepin K.H."/>
            <person name="Johnson M."/>
            <person name="Bhonagiri V."/>
            <person name="Zhang X."/>
            <person name="Suruliraj S."/>
            <person name="Warren W."/>
            <person name="Chinwalla A."/>
            <person name="Mardis E.R."/>
            <person name="Wilson R.K."/>
        </authorList>
    </citation>
    <scope>NUCLEOTIDE SEQUENCE [LARGE SCALE GENOMIC DNA]</scope>
    <source>
        <strain evidence="1 2">DSM 20213</strain>
    </source>
</reference>
<name>D4BLG1_BIFBR</name>
<keyword evidence="2" id="KW-1185">Reference proteome</keyword>
<gene>
    <name evidence="1" type="ORF">BIFBRE_02895</name>
</gene>
<proteinExistence type="predicted"/>
<dbReference type="HOGENOM" id="CLU_3285618_0_0_11"/>
<comment type="caution">
    <text evidence="1">The sequence shown here is derived from an EMBL/GenBank/DDBJ whole genome shotgun (WGS) entry which is preliminary data.</text>
</comment>
<sequence>MHRIRHGTVTELVNKMFTKYNLHIDENQARQYRMVHHRTV</sequence>
<dbReference type="AlphaFoldDB" id="D4BLG1"/>